<dbReference type="GO" id="GO:0005737">
    <property type="term" value="C:cytoplasm"/>
    <property type="evidence" value="ECO:0007669"/>
    <property type="project" value="TreeGrafter"/>
</dbReference>
<dbReference type="OrthoDB" id="9808276at2"/>
<dbReference type="AlphaFoldDB" id="A0A2S7U1H4"/>
<name>A0A2S7U1H4_9BACT</name>
<dbReference type="RefSeq" id="WP_105043344.1">
    <property type="nucleotide sequence ID" value="NZ_MQWA01000001.1"/>
</dbReference>
<dbReference type="GO" id="GO:0004029">
    <property type="term" value="F:aldehyde dehydrogenase (NAD+) activity"/>
    <property type="evidence" value="ECO:0007669"/>
    <property type="project" value="TreeGrafter"/>
</dbReference>
<protein>
    <recommendedName>
        <fullName evidence="1">NAD-dependent epimerase/dehydratase domain-containing protein</fullName>
    </recommendedName>
</protein>
<dbReference type="EMBL" id="MQWA01000001">
    <property type="protein sequence ID" value="PQJ28855.1"/>
    <property type="molecule type" value="Genomic_DNA"/>
</dbReference>
<evidence type="ECO:0000313" key="2">
    <source>
        <dbReference type="EMBL" id="PQJ28855.1"/>
    </source>
</evidence>
<evidence type="ECO:0000313" key="3">
    <source>
        <dbReference type="Proteomes" id="UP000239907"/>
    </source>
</evidence>
<feature type="domain" description="NAD-dependent epimerase/dehydratase" evidence="1">
    <location>
        <begin position="5"/>
        <end position="205"/>
    </location>
</feature>
<gene>
    <name evidence="2" type="ORF">BSZ32_10365</name>
</gene>
<comment type="caution">
    <text evidence="2">The sequence shown here is derived from an EMBL/GenBank/DDBJ whole genome shotgun (WGS) entry which is preliminary data.</text>
</comment>
<dbReference type="InterPro" id="IPR051783">
    <property type="entry name" value="NAD(P)-dependent_oxidoreduct"/>
</dbReference>
<dbReference type="Pfam" id="PF01370">
    <property type="entry name" value="Epimerase"/>
    <property type="match status" value="1"/>
</dbReference>
<reference evidence="2 3" key="1">
    <citation type="submission" date="2016-12" db="EMBL/GenBank/DDBJ databases">
        <title>Study of bacterial adaptation to deep sea.</title>
        <authorList>
            <person name="Song J."/>
            <person name="Yoshizawa S."/>
            <person name="Kogure K."/>
        </authorList>
    </citation>
    <scope>NUCLEOTIDE SEQUENCE [LARGE SCALE GENOMIC DNA]</scope>
    <source>
        <strain evidence="2 3">SAORIC-165</strain>
    </source>
</reference>
<accession>A0A2S7U1H4</accession>
<keyword evidence="3" id="KW-1185">Reference proteome</keyword>
<dbReference type="InterPro" id="IPR001509">
    <property type="entry name" value="Epimerase_deHydtase"/>
</dbReference>
<dbReference type="Proteomes" id="UP000239907">
    <property type="component" value="Unassembled WGS sequence"/>
</dbReference>
<sequence length="275" mass="29845">MKHLLVAGNGFVGKVTQKLFTKNGWKVTTMSRNGAGDQHADLTSLKSLDHLSKSISYPSHIVHCASAGGGGIESYAAVYRDGARNLAEIFPDSHMLFTSSTSVYPQVSGELVTEKSPTDLERETGQLLLEAEQVILKAKGTVARLAGVYGNGRSYLLRRFLAGEAAMEEDGSRLLNHTHHEDAARAILFLCEMGERARGEIYNVCDSHPMSQLETYQALASIFSKDLPPSVPRNLQSKRGWSDKAVSNAKIRALGWEPAYPSLIAAAEEVAASLK</sequence>
<proteinExistence type="predicted"/>
<dbReference type="SUPFAM" id="SSF51735">
    <property type="entry name" value="NAD(P)-binding Rossmann-fold domains"/>
    <property type="match status" value="1"/>
</dbReference>
<dbReference type="PANTHER" id="PTHR48079">
    <property type="entry name" value="PROTEIN YEEZ"/>
    <property type="match status" value="1"/>
</dbReference>
<dbReference type="InterPro" id="IPR036291">
    <property type="entry name" value="NAD(P)-bd_dom_sf"/>
</dbReference>
<evidence type="ECO:0000259" key="1">
    <source>
        <dbReference type="Pfam" id="PF01370"/>
    </source>
</evidence>
<dbReference type="PANTHER" id="PTHR48079:SF6">
    <property type="entry name" value="NAD(P)-BINDING DOMAIN-CONTAINING PROTEIN-RELATED"/>
    <property type="match status" value="1"/>
</dbReference>
<dbReference type="Gene3D" id="3.40.50.720">
    <property type="entry name" value="NAD(P)-binding Rossmann-like Domain"/>
    <property type="match status" value="1"/>
</dbReference>
<organism evidence="2 3">
    <name type="scientific">Rubritalea profundi</name>
    <dbReference type="NCBI Taxonomy" id="1658618"/>
    <lineage>
        <taxon>Bacteria</taxon>
        <taxon>Pseudomonadati</taxon>
        <taxon>Verrucomicrobiota</taxon>
        <taxon>Verrucomicrobiia</taxon>
        <taxon>Verrucomicrobiales</taxon>
        <taxon>Rubritaleaceae</taxon>
        <taxon>Rubritalea</taxon>
    </lineage>
</organism>